<dbReference type="AlphaFoldDB" id="A0A4Y9QZU5"/>
<organism evidence="2 3">
    <name type="scientific">Orlajensenia leifsoniae</name>
    <dbReference type="NCBI Taxonomy" id="2561933"/>
    <lineage>
        <taxon>Bacteria</taxon>
        <taxon>Bacillati</taxon>
        <taxon>Actinomycetota</taxon>
        <taxon>Actinomycetes</taxon>
        <taxon>Micrococcales</taxon>
        <taxon>Microbacteriaceae</taxon>
        <taxon>Orlajensenia</taxon>
    </lineage>
</organism>
<keyword evidence="1" id="KW-0472">Membrane</keyword>
<dbReference type="InterPro" id="IPR024006">
    <property type="entry name" value="Alt_signal_exp_actinobact"/>
</dbReference>
<evidence type="ECO:0000313" key="2">
    <source>
        <dbReference type="EMBL" id="TFV98064.1"/>
    </source>
</evidence>
<dbReference type="InterPro" id="IPR023833">
    <property type="entry name" value="Signal_pept_SipW-depend-type"/>
</dbReference>
<evidence type="ECO:0000256" key="1">
    <source>
        <dbReference type="SAM" id="Phobius"/>
    </source>
</evidence>
<comment type="caution">
    <text evidence="2">The sequence shown here is derived from an EMBL/GenBank/DDBJ whole genome shotgun (WGS) entry which is preliminary data.</text>
</comment>
<protein>
    <submittedName>
        <fullName evidence="2">Alternate-type signal peptide domain-containing protein</fullName>
    </submittedName>
</protein>
<dbReference type="EMBL" id="SPQZ01000003">
    <property type="protein sequence ID" value="TFV98064.1"/>
    <property type="molecule type" value="Genomic_DNA"/>
</dbReference>
<name>A0A4Y9QZU5_9MICO</name>
<evidence type="ECO:0000313" key="3">
    <source>
        <dbReference type="Proteomes" id="UP000298127"/>
    </source>
</evidence>
<keyword evidence="1" id="KW-0812">Transmembrane</keyword>
<dbReference type="Proteomes" id="UP000298127">
    <property type="component" value="Unassembled WGS sequence"/>
</dbReference>
<dbReference type="NCBIfam" id="TIGR04089">
    <property type="entry name" value="exp_by_SipW_III"/>
    <property type="match status" value="1"/>
</dbReference>
<keyword evidence="1" id="KW-1133">Transmembrane helix</keyword>
<sequence length="241" mass="24137">MPTYTVGRGTRQVDEYSARALHQCSASREARLRADTAAPFVVSPCVGTLIRKEPHHMNKIIKGSIAGAAGIALLLGGAGTFALWNDSVGVNAGTITAGTLTTATSGTWTDTTTATATAITNPQAVVFAPGTKVTYTGTVTVTATGTHLAGNVTFNATSITAKTPVTAANTALATALASGTTLVVKKAGTTVTGTTPFAEGTTTLDVVLTITLPAGSTVDNTAKLGAADLSAITFTALQVAP</sequence>
<proteinExistence type="predicted"/>
<dbReference type="NCBIfam" id="TIGR04088">
    <property type="entry name" value="cognate_SipW"/>
    <property type="match status" value="1"/>
</dbReference>
<accession>A0A4Y9QZU5</accession>
<gene>
    <name evidence="2" type="ORF">E4M00_08455</name>
</gene>
<feature type="transmembrane region" description="Helical" evidence="1">
    <location>
        <begin position="60"/>
        <end position="84"/>
    </location>
</feature>
<reference evidence="2 3" key="1">
    <citation type="journal article" date="2018" name="J. Microbiol.">
        <title>Leifsonia flava sp. nov., a novel actinobacterium isolated from the rhizosphere of Aquilegia viridiflora.</title>
        <authorList>
            <person name="Cai Y."/>
            <person name="Tao W.Z."/>
            <person name="Ma Y.J."/>
            <person name="Cheng J."/>
            <person name="Zhang M.Y."/>
            <person name="Zhang Y.X."/>
        </authorList>
    </citation>
    <scope>NUCLEOTIDE SEQUENCE [LARGE SCALE GENOMIC DNA]</scope>
    <source>
        <strain evidence="2 3">SYP-B2174</strain>
    </source>
</reference>
<keyword evidence="3" id="KW-1185">Reference proteome</keyword>